<dbReference type="EMBL" id="OZ021737">
    <property type="protein sequence ID" value="CAK9316797.1"/>
    <property type="molecule type" value="Genomic_DNA"/>
</dbReference>
<sequence length="90" mass="10154">MSKPRNCYAEQAQFYLSVRHTINIKCVYTCSIENLQEFLQGSEEGTFLCYEPLSITLFSKAAGAASVLVEYQHKYLICVSKVVLTNFSAD</sequence>
<organism evidence="1 2">
    <name type="scientific">Citrullus colocynthis</name>
    <name type="common">colocynth</name>
    <dbReference type="NCBI Taxonomy" id="252529"/>
    <lineage>
        <taxon>Eukaryota</taxon>
        <taxon>Viridiplantae</taxon>
        <taxon>Streptophyta</taxon>
        <taxon>Embryophyta</taxon>
        <taxon>Tracheophyta</taxon>
        <taxon>Spermatophyta</taxon>
        <taxon>Magnoliopsida</taxon>
        <taxon>eudicotyledons</taxon>
        <taxon>Gunneridae</taxon>
        <taxon>Pentapetalae</taxon>
        <taxon>rosids</taxon>
        <taxon>fabids</taxon>
        <taxon>Cucurbitales</taxon>
        <taxon>Cucurbitaceae</taxon>
        <taxon>Benincaseae</taxon>
        <taxon>Citrullus</taxon>
    </lineage>
</organism>
<reference evidence="1 2" key="1">
    <citation type="submission" date="2024-03" db="EMBL/GenBank/DDBJ databases">
        <authorList>
            <person name="Gkanogiannis A."/>
            <person name="Becerra Lopez-Lavalle L."/>
        </authorList>
    </citation>
    <scope>NUCLEOTIDE SEQUENCE [LARGE SCALE GENOMIC DNA]</scope>
</reference>
<gene>
    <name evidence="1" type="ORF">CITCOLO1_LOCUS8675</name>
</gene>
<proteinExistence type="predicted"/>
<keyword evidence="2" id="KW-1185">Reference proteome</keyword>
<evidence type="ECO:0000313" key="1">
    <source>
        <dbReference type="EMBL" id="CAK9316797.1"/>
    </source>
</evidence>
<accession>A0ABP0Y9X9</accession>
<protein>
    <submittedName>
        <fullName evidence="1">Uncharacterized protein</fullName>
    </submittedName>
</protein>
<evidence type="ECO:0000313" key="2">
    <source>
        <dbReference type="Proteomes" id="UP001642487"/>
    </source>
</evidence>
<name>A0ABP0Y9X9_9ROSI</name>
<dbReference type="Proteomes" id="UP001642487">
    <property type="component" value="Chromosome 3"/>
</dbReference>